<dbReference type="PRINTS" id="PR00080">
    <property type="entry name" value="SDRFAMILY"/>
</dbReference>
<evidence type="ECO:0000313" key="6">
    <source>
        <dbReference type="Proteomes" id="UP000239720"/>
    </source>
</evidence>
<dbReference type="PRINTS" id="PR00081">
    <property type="entry name" value="GDHRDH"/>
</dbReference>
<evidence type="ECO:0000256" key="2">
    <source>
        <dbReference type="ARBA" id="ARBA00023002"/>
    </source>
</evidence>
<evidence type="ECO:0000256" key="1">
    <source>
        <dbReference type="ARBA" id="ARBA00006484"/>
    </source>
</evidence>
<dbReference type="EMBL" id="NEMB01000003">
    <property type="protein sequence ID" value="PQQ66884.1"/>
    <property type="molecule type" value="Genomic_DNA"/>
</dbReference>
<dbReference type="InterPro" id="IPR002347">
    <property type="entry name" value="SDR_fam"/>
</dbReference>
<dbReference type="FunFam" id="3.40.50.720:FF:000084">
    <property type="entry name" value="Short-chain dehydrogenase reductase"/>
    <property type="match status" value="1"/>
</dbReference>
<dbReference type="EC" id="1.1.1.100" evidence="3"/>
<keyword evidence="2 3" id="KW-0560">Oxidoreductase</keyword>
<evidence type="ECO:0000313" key="5">
    <source>
        <dbReference type="Proteomes" id="UP000233534"/>
    </source>
</evidence>
<protein>
    <submittedName>
        <fullName evidence="3">3-oxoacyl-[acyl-carrier-protein] reductase FabG</fullName>
        <ecNumber evidence="3">1.1.1.100</ecNumber>
    </submittedName>
</protein>
<dbReference type="InterPro" id="IPR036291">
    <property type="entry name" value="NAD(P)-bd_dom_sf"/>
</dbReference>
<dbReference type="CDD" id="cd05233">
    <property type="entry name" value="SDR_c"/>
    <property type="match status" value="1"/>
</dbReference>
<dbReference type="KEGG" id="hsc:HVS_04460"/>
<reference evidence="4 6" key="2">
    <citation type="journal article" date="2018" name="Syst. Appl. Microbiol.">
        <title>Characterization and high-quality draft genome sequence of Herbivorax saccincola A7, an anaerobic, alkaliphilic, thermophilic, cellulolytic, and xylanolytic bacterium.</title>
        <authorList>
            <person name="Aikawa S."/>
            <person name="Baramee S."/>
            <person name="Sermsathanaswadi J."/>
            <person name="Thianheng P."/>
            <person name="Tachaapaikoon C."/>
            <person name="Shikata A."/>
            <person name="Waeonukul R."/>
            <person name="Pason P."/>
            <person name="Ratanakhanokchai K."/>
            <person name="Kosugi A."/>
        </authorList>
    </citation>
    <scope>NUCLEOTIDE SEQUENCE [LARGE SCALE GENOMIC DNA]</scope>
    <source>
        <strain evidence="4 6">A7</strain>
    </source>
</reference>
<dbReference type="GO" id="GO:0004316">
    <property type="term" value="F:3-oxoacyl-[acyl-carrier-protein] reductase (NADPH) activity"/>
    <property type="evidence" value="ECO:0007669"/>
    <property type="project" value="UniProtKB-EC"/>
</dbReference>
<evidence type="ECO:0000313" key="4">
    <source>
        <dbReference type="EMBL" id="PQQ66884.1"/>
    </source>
</evidence>
<dbReference type="Pfam" id="PF13561">
    <property type="entry name" value="adh_short_C2"/>
    <property type="match status" value="1"/>
</dbReference>
<evidence type="ECO:0000313" key="3">
    <source>
        <dbReference type="EMBL" id="AUG56831.1"/>
    </source>
</evidence>
<dbReference type="PANTHER" id="PTHR43975:SF2">
    <property type="entry name" value="EG:BACR7A4.14 PROTEIN-RELATED"/>
    <property type="match status" value="1"/>
</dbReference>
<gene>
    <name evidence="3" type="primary">fabG2</name>
    <name evidence="4" type="ORF">B9R14_09090</name>
    <name evidence="3" type="ORF">HVS_04460</name>
</gene>
<sequence>MPYDPIDIKGKRILVTGASSGIGRETSKLLSQLGALVVLVSRNEYNLENTKNMLDGTGHISVPFDLTNINGIVELVDGIVAKAGPMDGLVHCAGIDYTAPLKLTKYKNYSQLFDLNLFSFIELVKGFTKKDNYSKNGASIVAVSSVMGSIPAPGLTAYAASKAAMDNVVKTFALEFAPLNIRFNTVVAAYVNTEMFKRMSRMITEEQINVLMSKIPLGLGEPADIANPIVFLLSNAAKWITGTNMVVDGGYLLKK</sequence>
<accession>A0A2K9EJW1</accession>
<dbReference type="OrthoDB" id="9808814at2"/>
<organism evidence="3 5">
    <name type="scientific">Acetivibrio saccincola</name>
    <dbReference type="NCBI Taxonomy" id="1677857"/>
    <lineage>
        <taxon>Bacteria</taxon>
        <taxon>Bacillati</taxon>
        <taxon>Bacillota</taxon>
        <taxon>Clostridia</taxon>
        <taxon>Eubacteriales</taxon>
        <taxon>Oscillospiraceae</taxon>
        <taxon>Acetivibrio</taxon>
    </lineage>
</organism>
<dbReference type="AlphaFoldDB" id="A0A2K9EJW1"/>
<dbReference type="GO" id="GO:0008206">
    <property type="term" value="P:bile acid metabolic process"/>
    <property type="evidence" value="ECO:0007669"/>
    <property type="project" value="UniProtKB-ARBA"/>
</dbReference>
<comment type="similarity">
    <text evidence="1">Belongs to the short-chain dehydrogenases/reductases (SDR) family.</text>
</comment>
<dbReference type="SUPFAM" id="SSF51735">
    <property type="entry name" value="NAD(P)-binding Rossmann-fold domains"/>
    <property type="match status" value="1"/>
</dbReference>
<dbReference type="EMBL" id="CP025197">
    <property type="protein sequence ID" value="AUG56831.1"/>
    <property type="molecule type" value="Genomic_DNA"/>
</dbReference>
<reference evidence="3 5" key="1">
    <citation type="submission" date="2017-12" db="EMBL/GenBank/DDBJ databases">
        <title>Complete genome sequence of Herbivorax saccincola GGR1, a novel Cellulosome-producing hydrolytic bacterium in a thermophilic biogas plant, established by Illumina and Nanopore MinION sequencing.</title>
        <authorList>
            <person name="Pechtl A."/>
            <person name="Ruckert C."/>
            <person name="Koeck D.E."/>
            <person name="Maus I."/>
            <person name="Winkler A."/>
            <person name="Kalinowski J."/>
            <person name="Puhler A."/>
            <person name="Schwarz W.W."/>
            <person name="Zverlov V.V."/>
            <person name="Schluter A."/>
            <person name="Liebl W."/>
        </authorList>
    </citation>
    <scope>NUCLEOTIDE SEQUENCE [LARGE SCALE GENOMIC DNA]</scope>
    <source>
        <strain evidence="3">GGR1</strain>
        <strain evidence="5">SR1</strain>
    </source>
</reference>
<dbReference type="RefSeq" id="WP_101299610.1">
    <property type="nucleotide sequence ID" value="NZ_CP025197.1"/>
</dbReference>
<dbReference type="Proteomes" id="UP000239720">
    <property type="component" value="Unassembled WGS sequence"/>
</dbReference>
<dbReference type="InterPro" id="IPR020904">
    <property type="entry name" value="Sc_DH/Rdtase_CS"/>
</dbReference>
<dbReference type="PANTHER" id="PTHR43975">
    <property type="entry name" value="ZGC:101858"/>
    <property type="match status" value="1"/>
</dbReference>
<dbReference type="Gene3D" id="3.40.50.720">
    <property type="entry name" value="NAD(P)-binding Rossmann-like Domain"/>
    <property type="match status" value="1"/>
</dbReference>
<name>A0A2K9EJW1_9FIRM</name>
<dbReference type="Proteomes" id="UP000233534">
    <property type="component" value="Chromosome"/>
</dbReference>
<keyword evidence="5" id="KW-1185">Reference proteome</keyword>
<proteinExistence type="inferred from homology"/>
<dbReference type="PROSITE" id="PS00061">
    <property type="entry name" value="ADH_SHORT"/>
    <property type="match status" value="1"/>
</dbReference>